<evidence type="ECO:0000313" key="5">
    <source>
        <dbReference type="Proteomes" id="UP000541810"/>
    </source>
</evidence>
<organism evidence="4 5">
    <name type="scientific">Algisphaera agarilytica</name>
    <dbReference type="NCBI Taxonomy" id="1385975"/>
    <lineage>
        <taxon>Bacteria</taxon>
        <taxon>Pseudomonadati</taxon>
        <taxon>Planctomycetota</taxon>
        <taxon>Phycisphaerae</taxon>
        <taxon>Phycisphaerales</taxon>
        <taxon>Phycisphaeraceae</taxon>
        <taxon>Algisphaera</taxon>
    </lineage>
</organism>
<dbReference type="Pfam" id="PF16586">
    <property type="entry name" value="DUF5060"/>
    <property type="match status" value="1"/>
</dbReference>
<dbReference type="Pfam" id="PF12904">
    <property type="entry name" value="Collagen_bind_2"/>
    <property type="match status" value="1"/>
</dbReference>
<accession>A0A7X0LLR4</accession>
<dbReference type="InterPro" id="IPR032260">
    <property type="entry name" value="DUF5060"/>
</dbReference>
<reference evidence="4 5" key="1">
    <citation type="submission" date="2020-08" db="EMBL/GenBank/DDBJ databases">
        <title>Genomic Encyclopedia of Type Strains, Phase IV (KMG-IV): sequencing the most valuable type-strain genomes for metagenomic binning, comparative biology and taxonomic classification.</title>
        <authorList>
            <person name="Goeker M."/>
        </authorList>
    </citation>
    <scope>NUCLEOTIDE SEQUENCE [LARGE SCALE GENOMIC DNA]</scope>
    <source>
        <strain evidence="4 5">DSM 103725</strain>
    </source>
</reference>
<dbReference type="Gene3D" id="3.20.20.80">
    <property type="entry name" value="Glycosidases"/>
    <property type="match status" value="1"/>
</dbReference>
<gene>
    <name evidence="4" type="ORF">HNQ40_002995</name>
</gene>
<feature type="domain" description="DUF5060" evidence="3">
    <location>
        <begin position="38"/>
        <end position="129"/>
    </location>
</feature>
<proteinExistence type="predicted"/>
<sequence>MVRIASIFLLAGLITSSFLGSAWAGEDGDRSVTIDGELKQWHKVTLSLAGPFATESDGKADGDRADAPNPFTDYRMTVRFTHESGEPSYDVPGYFAADGNAGETSAKAGNVWRAHLSPDKTGMWSYSIELLSGPNIAIDPKAPQAFAKRNPDIIAGNFQVTLTDKIDRDFRGEGRLQYVGKHHLQFAGSGRYFLKAGADAPETLLAFADFDDTRTLKQKAGPIKTWSPHLKDWQDGDPTWQGGKGKGLIGAINYLSGTGCNAFSFLTYNVDGDGSNVWPYIHPRDKMRFDCSKLDQWAIVFDHAQTKGMYLHFKLQETEIDDHRKKNTDFVKAALDGGKLGPERRIYLRELIARYGYLLALNWNLGEETTQTPEEQRDMAQYIADMDPYQHLRVIHTYPNQQEQRYPHLLGDKSALTGASLQNNWSNAHQRGLRWIKASAEAGKPWVVAQDEQGGANTGAPPDLGYKGWDGKDAKGNKVHTAEDVRKYTLWGNLMAGGAGVEYYFGYQLPENDLKAEDWRSRASSWKYCAIALNFFRDHEIPFWDMSNANALIGNNENNNSRYCLAKPGEVYLVYLPKGGSTELDLSKAEGEFSVQWFNPREGGELTDGSVTSIKGGAAAKLGNAPSQPKQDWLVLVRASQ</sequence>
<feature type="domain" description="Putative collagen-binding" evidence="2">
    <location>
        <begin position="551"/>
        <end position="637"/>
    </location>
</feature>
<dbReference type="InterPro" id="IPR024749">
    <property type="entry name" value="Collagen-bd_put"/>
</dbReference>
<dbReference type="RefSeq" id="WP_184678676.1">
    <property type="nucleotide sequence ID" value="NZ_JACHGY010000001.1"/>
</dbReference>
<feature type="signal peptide" evidence="1">
    <location>
        <begin position="1"/>
        <end position="24"/>
    </location>
</feature>
<evidence type="ECO:0000259" key="2">
    <source>
        <dbReference type="Pfam" id="PF12904"/>
    </source>
</evidence>
<dbReference type="PANTHER" id="PTHR37836">
    <property type="entry name" value="LMO1036 PROTEIN"/>
    <property type="match status" value="1"/>
</dbReference>
<dbReference type="Proteomes" id="UP000541810">
    <property type="component" value="Unassembled WGS sequence"/>
</dbReference>
<keyword evidence="1" id="KW-0732">Signal</keyword>
<comment type="caution">
    <text evidence="4">The sequence shown here is derived from an EMBL/GenBank/DDBJ whole genome shotgun (WGS) entry which is preliminary data.</text>
</comment>
<dbReference type="Gene3D" id="2.60.40.10">
    <property type="entry name" value="Immunoglobulins"/>
    <property type="match status" value="1"/>
</dbReference>
<keyword evidence="5" id="KW-1185">Reference proteome</keyword>
<protein>
    <recommendedName>
        <fullName evidence="6">DUF5060 domain-containing protein</fullName>
    </recommendedName>
</protein>
<dbReference type="InterPro" id="IPR013783">
    <property type="entry name" value="Ig-like_fold"/>
</dbReference>
<evidence type="ECO:0000313" key="4">
    <source>
        <dbReference type="EMBL" id="MBB6431189.1"/>
    </source>
</evidence>
<feature type="chain" id="PRO_5030535638" description="DUF5060 domain-containing protein" evidence="1">
    <location>
        <begin position="25"/>
        <end position="641"/>
    </location>
</feature>
<evidence type="ECO:0000259" key="3">
    <source>
        <dbReference type="Pfam" id="PF16586"/>
    </source>
</evidence>
<dbReference type="EMBL" id="JACHGY010000001">
    <property type="protein sequence ID" value="MBB6431189.1"/>
    <property type="molecule type" value="Genomic_DNA"/>
</dbReference>
<name>A0A7X0LLR4_9BACT</name>
<evidence type="ECO:0000256" key="1">
    <source>
        <dbReference type="SAM" id="SignalP"/>
    </source>
</evidence>
<dbReference type="AlphaFoldDB" id="A0A7X0LLR4"/>
<evidence type="ECO:0008006" key="6">
    <source>
        <dbReference type="Google" id="ProtNLM"/>
    </source>
</evidence>
<dbReference type="PANTHER" id="PTHR37836:SF2">
    <property type="entry name" value="DUF4038 DOMAIN-CONTAINING PROTEIN"/>
    <property type="match status" value="1"/>
</dbReference>